<sequence length="316" mass="38358">MGSNNHTTKDYAFDDIFPQCRNYYIDSKAIYNDSNAADLNKALSEECKKFITEDPHYTCGENYFLDTCIYLGRYLHYIESKHSEQANGKREMCRYFSYKLNQELRNFGCVFANTNVAYEKMINLRHSYNGDKKTFSDVCKDNIDNLDEDILHIFHYLDKLYETIENIQNYHFECNYHINLYERYREYLIKSQFINNESFNKVLQNAERDYNIYKKNMKDCKDYSHILPIFPRTVINHWLGVSTGMCILPLAIILIIFMMYKYTPYGYYLNPWIRKFKRVFKRKIKERVNLIKSFERTYKNSNYRNHLIFYTSEQYY</sequence>
<name>A0A1Y1JL04_PLAGO</name>
<dbReference type="AlphaFoldDB" id="A0A1Y1JL04"/>
<evidence type="ECO:0000256" key="2">
    <source>
        <dbReference type="SAM" id="Phobius"/>
    </source>
</evidence>
<comment type="caution">
    <text evidence="3">The sequence shown here is derived from an EMBL/GenBank/DDBJ whole genome shotgun (WGS) entry which is preliminary data.</text>
</comment>
<evidence type="ECO:0000313" key="4">
    <source>
        <dbReference type="Proteomes" id="UP000195521"/>
    </source>
</evidence>
<dbReference type="GeneID" id="39749949"/>
<keyword evidence="2" id="KW-1133">Transmembrane helix</keyword>
<feature type="transmembrane region" description="Helical" evidence="2">
    <location>
        <begin position="238"/>
        <end position="260"/>
    </location>
</feature>
<evidence type="ECO:0000256" key="1">
    <source>
        <dbReference type="SAM" id="Coils"/>
    </source>
</evidence>
<dbReference type="EMBL" id="BDQF01000015">
    <property type="protein sequence ID" value="GAW83206.1"/>
    <property type="molecule type" value="Genomic_DNA"/>
</dbReference>
<keyword evidence="4" id="KW-1185">Reference proteome</keyword>
<accession>A0A1Y1JL04</accession>
<keyword evidence="2" id="KW-0812">Transmembrane</keyword>
<evidence type="ECO:0000313" key="3">
    <source>
        <dbReference type="EMBL" id="GAW83206.1"/>
    </source>
</evidence>
<keyword evidence="2" id="KW-0472">Membrane</keyword>
<organism evidence="3 4">
    <name type="scientific">Plasmodium gonderi</name>
    <dbReference type="NCBI Taxonomy" id="77519"/>
    <lineage>
        <taxon>Eukaryota</taxon>
        <taxon>Sar</taxon>
        <taxon>Alveolata</taxon>
        <taxon>Apicomplexa</taxon>
        <taxon>Aconoidasida</taxon>
        <taxon>Haemosporida</taxon>
        <taxon>Plasmodiidae</taxon>
        <taxon>Plasmodium</taxon>
        <taxon>Plasmodium (Plasmodium)</taxon>
    </lineage>
</organism>
<feature type="coiled-coil region" evidence="1">
    <location>
        <begin position="196"/>
        <end position="223"/>
    </location>
</feature>
<proteinExistence type="predicted"/>
<protein>
    <submittedName>
        <fullName evidence="3">Variable surface protein</fullName>
    </submittedName>
</protein>
<reference evidence="4" key="1">
    <citation type="submission" date="2017-04" db="EMBL/GenBank/DDBJ databases">
        <title>Plasmodium gonderi genome.</title>
        <authorList>
            <person name="Arisue N."/>
            <person name="Honma H."/>
            <person name="Kawai S."/>
            <person name="Tougan T."/>
            <person name="Tanabe K."/>
            <person name="Horii T."/>
        </authorList>
    </citation>
    <scope>NUCLEOTIDE SEQUENCE [LARGE SCALE GENOMIC DNA]</scope>
    <source>
        <strain evidence="4">ATCC 30045</strain>
    </source>
</reference>
<gene>
    <name evidence="3" type="ORF">PGO_140000</name>
</gene>
<dbReference type="Proteomes" id="UP000195521">
    <property type="component" value="Unassembled WGS sequence"/>
</dbReference>
<dbReference type="RefSeq" id="XP_028545795.1">
    <property type="nucleotide sequence ID" value="XM_028689994.1"/>
</dbReference>
<keyword evidence="1" id="KW-0175">Coiled coil</keyword>